<organism evidence="1 2">
    <name type="scientific">Nonomuraea spiralis</name>
    <dbReference type="NCBI Taxonomy" id="46182"/>
    <lineage>
        <taxon>Bacteria</taxon>
        <taxon>Bacillati</taxon>
        <taxon>Actinomycetota</taxon>
        <taxon>Actinomycetes</taxon>
        <taxon>Streptosporangiales</taxon>
        <taxon>Streptosporangiaceae</taxon>
        <taxon>Nonomuraea</taxon>
    </lineage>
</organism>
<sequence length="253" mass="27556">MTMVVLAAAVLTTEGAVAQGETRQAAAVTEPVPAPPAAVTPAAVAATAEPTCMRVKGAEACVGPDGSDRPGIWIEDTRNDKLHAVVEYHLNEYLGTKYVIHNLGGKGEIRGNREIGRTVTFRAAVYEGNHRVRVGRWKTVRNLTKYPVKRDTRVTPAGARARSTLCTYTGGGASLCFRERGTYVFACDTRADEYQARAEYFVAGDPTARYEIHQLAGLNTCGKAEHGDQTISMFRASVYNGTHRVATRQYKYN</sequence>
<keyword evidence="2" id="KW-1185">Reference proteome</keyword>
<accession>A0ABV5IU83</accession>
<reference evidence="1 2" key="1">
    <citation type="submission" date="2024-09" db="EMBL/GenBank/DDBJ databases">
        <authorList>
            <person name="Sun Q."/>
            <person name="Mori K."/>
        </authorList>
    </citation>
    <scope>NUCLEOTIDE SEQUENCE [LARGE SCALE GENOMIC DNA]</scope>
    <source>
        <strain evidence="1 2">CCM 3426</strain>
    </source>
</reference>
<protein>
    <recommendedName>
        <fullName evidence="3">Secreted protein</fullName>
    </recommendedName>
</protein>
<evidence type="ECO:0000313" key="2">
    <source>
        <dbReference type="Proteomes" id="UP001589647"/>
    </source>
</evidence>
<name>A0ABV5IU83_9ACTN</name>
<dbReference type="RefSeq" id="WP_189653124.1">
    <property type="nucleotide sequence ID" value="NZ_BMRC01000036.1"/>
</dbReference>
<proteinExistence type="predicted"/>
<comment type="caution">
    <text evidence="1">The sequence shown here is derived from an EMBL/GenBank/DDBJ whole genome shotgun (WGS) entry which is preliminary data.</text>
</comment>
<gene>
    <name evidence="1" type="ORF">ACFFV7_39505</name>
</gene>
<dbReference type="EMBL" id="JBHMEI010000049">
    <property type="protein sequence ID" value="MFB9207329.1"/>
    <property type="molecule type" value="Genomic_DNA"/>
</dbReference>
<evidence type="ECO:0000313" key="1">
    <source>
        <dbReference type="EMBL" id="MFB9207329.1"/>
    </source>
</evidence>
<dbReference type="Proteomes" id="UP001589647">
    <property type="component" value="Unassembled WGS sequence"/>
</dbReference>
<evidence type="ECO:0008006" key="3">
    <source>
        <dbReference type="Google" id="ProtNLM"/>
    </source>
</evidence>